<dbReference type="InterPro" id="IPR014729">
    <property type="entry name" value="Rossmann-like_a/b/a_fold"/>
</dbReference>
<dbReference type="InterPro" id="IPR003848">
    <property type="entry name" value="DUF218"/>
</dbReference>
<name>A0A6G4A2T6_9BACL</name>
<protein>
    <recommendedName>
        <fullName evidence="1">DUF218 domain-containing protein</fullName>
    </recommendedName>
</protein>
<feature type="domain" description="DUF218" evidence="1">
    <location>
        <begin position="51"/>
        <end position="171"/>
    </location>
</feature>
<evidence type="ECO:0000313" key="2">
    <source>
        <dbReference type="EMBL" id="NEW08783.1"/>
    </source>
</evidence>
<dbReference type="Gene3D" id="3.40.50.620">
    <property type="entry name" value="HUPs"/>
    <property type="match status" value="1"/>
</dbReference>
<dbReference type="PANTHER" id="PTHR30336">
    <property type="entry name" value="INNER MEMBRANE PROTEIN, PROBABLE PERMEASE"/>
    <property type="match status" value="1"/>
</dbReference>
<dbReference type="Pfam" id="PF02698">
    <property type="entry name" value="DUF218"/>
    <property type="match status" value="1"/>
</dbReference>
<gene>
    <name evidence="2" type="ORF">GK047_22565</name>
</gene>
<dbReference type="AlphaFoldDB" id="A0A6G4A2T6"/>
<sequence length="225" mass="25563">MTSKYRRLRRGTLLLVFIGVLGAAAVSVINYRVAEVGSQYILSADQVPQTDAILVLGAYVLPDGTPSIMLRDRLEVALGLYQRHVSDKLLVSGDHGQKNYDEVNAMRAFMEKHDVQPVDLFLDHAGFSTYESIYRARDVFKVRKIVIVTQEYHLKRAIYTARQMGLEAYGVVSDLQTYRGMPKFETREIAARNKDFMLVHWLKPKPKYLGDPIPIAGDGRQTRDE</sequence>
<comment type="caution">
    <text evidence="2">The sequence shown here is derived from an EMBL/GenBank/DDBJ whole genome shotgun (WGS) entry which is preliminary data.</text>
</comment>
<dbReference type="GO" id="GO:0005886">
    <property type="term" value="C:plasma membrane"/>
    <property type="evidence" value="ECO:0007669"/>
    <property type="project" value="TreeGrafter"/>
</dbReference>
<reference evidence="2" key="1">
    <citation type="submission" date="2020-02" db="EMBL/GenBank/DDBJ databases">
        <authorList>
            <person name="Shen X.-R."/>
            <person name="Zhang Y.-X."/>
        </authorList>
    </citation>
    <scope>NUCLEOTIDE SEQUENCE</scope>
    <source>
        <strain evidence="2">SYP-B3998</strain>
    </source>
</reference>
<dbReference type="PANTHER" id="PTHR30336:SF6">
    <property type="entry name" value="INTEGRAL MEMBRANE PROTEIN"/>
    <property type="match status" value="1"/>
</dbReference>
<organism evidence="2">
    <name type="scientific">Paenibacillus sp. SYP-B3998</name>
    <dbReference type="NCBI Taxonomy" id="2678564"/>
    <lineage>
        <taxon>Bacteria</taxon>
        <taxon>Bacillati</taxon>
        <taxon>Bacillota</taxon>
        <taxon>Bacilli</taxon>
        <taxon>Bacillales</taxon>
        <taxon>Paenibacillaceae</taxon>
        <taxon>Paenibacillus</taxon>
    </lineage>
</organism>
<accession>A0A6G4A2T6</accession>
<dbReference type="RefSeq" id="WP_163951968.1">
    <property type="nucleotide sequence ID" value="NZ_JAAIKC010000010.1"/>
</dbReference>
<dbReference type="InterPro" id="IPR051599">
    <property type="entry name" value="Cell_Envelope_Assoc"/>
</dbReference>
<proteinExistence type="predicted"/>
<dbReference type="EMBL" id="JAAIKC010000010">
    <property type="protein sequence ID" value="NEW08783.1"/>
    <property type="molecule type" value="Genomic_DNA"/>
</dbReference>
<evidence type="ECO:0000259" key="1">
    <source>
        <dbReference type="Pfam" id="PF02698"/>
    </source>
</evidence>
<dbReference type="CDD" id="cd06259">
    <property type="entry name" value="YdcF-like"/>
    <property type="match status" value="1"/>
</dbReference>